<evidence type="ECO:0000256" key="10">
    <source>
        <dbReference type="ARBA" id="ARBA00057335"/>
    </source>
</evidence>
<dbReference type="GO" id="GO:0030599">
    <property type="term" value="F:pectinesterase activity"/>
    <property type="evidence" value="ECO:0000318"/>
    <property type="project" value="GO_Central"/>
</dbReference>
<keyword evidence="5 12" id="KW-0378">Hydrolase</keyword>
<comment type="pathway">
    <text evidence="1 12">Glycan metabolism; pectin degradation; 2-dehydro-3-deoxy-D-gluconate from pectin: step 1/5.</text>
</comment>
<feature type="chain" id="PRO_5005102690" description="Pectinesterase" evidence="12">
    <location>
        <begin position="17"/>
        <end position="686"/>
    </location>
</feature>
<dbReference type="FunFam" id="1.20.140.40:FF:000001">
    <property type="entry name" value="Pectinesterase"/>
    <property type="match status" value="1"/>
</dbReference>
<dbReference type="PROSITE" id="PS00800">
    <property type="entry name" value="PECTINESTERASE_1"/>
    <property type="match status" value="1"/>
</dbReference>
<feature type="transmembrane region" description="Helical" evidence="14">
    <location>
        <begin position="126"/>
        <end position="147"/>
    </location>
</feature>
<keyword evidence="6 12" id="KW-0063">Aspartyl esterase</keyword>
<evidence type="ECO:0000256" key="7">
    <source>
        <dbReference type="ARBA" id="ARBA00023157"/>
    </source>
</evidence>
<dbReference type="FunCoup" id="A0A061EQE7">
    <property type="interactions" value="125"/>
</dbReference>
<keyword evidence="12" id="KW-0134">Cell wall</keyword>
<dbReference type="GO" id="GO:0045490">
    <property type="term" value="P:pectin catabolic process"/>
    <property type="evidence" value="ECO:0007669"/>
    <property type="project" value="UniProtKB-UniRule"/>
</dbReference>
<keyword evidence="8" id="KW-0325">Glycoprotein</keyword>
<evidence type="ECO:0000259" key="15">
    <source>
        <dbReference type="SMART" id="SM00856"/>
    </source>
</evidence>
<dbReference type="GO" id="GO:0046910">
    <property type="term" value="F:pectinesterase inhibitor activity"/>
    <property type="evidence" value="ECO:0000318"/>
    <property type="project" value="GO_Central"/>
</dbReference>
<dbReference type="SUPFAM" id="SSF101148">
    <property type="entry name" value="Plant invertase/pectin methylesterase inhibitor"/>
    <property type="match status" value="1"/>
</dbReference>
<evidence type="ECO:0000256" key="9">
    <source>
        <dbReference type="ARBA" id="ARBA00047928"/>
    </source>
</evidence>
<name>A0A061EQE7_THECC</name>
<evidence type="ECO:0000256" key="1">
    <source>
        <dbReference type="ARBA" id="ARBA00005184"/>
    </source>
</evidence>
<dbReference type="SUPFAM" id="SSF51126">
    <property type="entry name" value="Pectin lyase-like"/>
    <property type="match status" value="1"/>
</dbReference>
<evidence type="ECO:0000256" key="13">
    <source>
        <dbReference type="SAM" id="MobiDB-lite"/>
    </source>
</evidence>
<dbReference type="InterPro" id="IPR000070">
    <property type="entry name" value="Pectinesterase_cat"/>
</dbReference>
<dbReference type="CDD" id="cd15798">
    <property type="entry name" value="PMEI-like_3"/>
    <property type="match status" value="1"/>
</dbReference>
<comment type="catalytic activity">
    <reaction evidence="9 12">
        <text>[(1-&gt;4)-alpha-D-galacturonosyl methyl ester](n) + n H2O = [(1-&gt;4)-alpha-D-galacturonosyl](n) + n methanol + n H(+)</text>
        <dbReference type="Rhea" id="RHEA:22380"/>
        <dbReference type="Rhea" id="RHEA-COMP:14570"/>
        <dbReference type="Rhea" id="RHEA-COMP:14573"/>
        <dbReference type="ChEBI" id="CHEBI:15377"/>
        <dbReference type="ChEBI" id="CHEBI:15378"/>
        <dbReference type="ChEBI" id="CHEBI:17790"/>
        <dbReference type="ChEBI" id="CHEBI:140522"/>
        <dbReference type="ChEBI" id="CHEBI:140523"/>
        <dbReference type="EC" id="3.1.1.11"/>
    </reaction>
</comment>
<evidence type="ECO:0000256" key="14">
    <source>
        <dbReference type="SAM" id="Phobius"/>
    </source>
</evidence>
<dbReference type="InterPro" id="IPR018040">
    <property type="entry name" value="Pectinesterase_Tyr_AS"/>
</dbReference>
<evidence type="ECO:0000313" key="17">
    <source>
        <dbReference type="Proteomes" id="UP000026915"/>
    </source>
</evidence>
<comment type="subcellular location">
    <subcellularLocation>
        <location evidence="12">Secreted</location>
        <location evidence="12">Cell wall</location>
    </subcellularLocation>
</comment>
<protein>
    <recommendedName>
        <fullName evidence="4 12">Pectinesterase</fullName>
        <ecNumber evidence="4 12">3.1.1.11</ecNumber>
    </recommendedName>
</protein>
<dbReference type="InterPro" id="IPR035513">
    <property type="entry name" value="Invertase/methylesterase_inhib"/>
</dbReference>
<dbReference type="AlphaFoldDB" id="A0A061EQE7"/>
<dbReference type="GO" id="GO:0042545">
    <property type="term" value="P:cell wall modification"/>
    <property type="evidence" value="ECO:0007669"/>
    <property type="project" value="UniProtKB-UniRule"/>
</dbReference>
<evidence type="ECO:0000256" key="2">
    <source>
        <dbReference type="ARBA" id="ARBA00006027"/>
    </source>
</evidence>
<accession>A0A061EQE7</accession>
<dbReference type="PROSITE" id="PS00503">
    <property type="entry name" value="PECTINESTERASE_2"/>
    <property type="match status" value="1"/>
</dbReference>
<dbReference type="InParanoid" id="A0A061EQE7"/>
<evidence type="ECO:0000313" key="16">
    <source>
        <dbReference type="EMBL" id="EOY06572.1"/>
    </source>
</evidence>
<evidence type="ECO:0000256" key="5">
    <source>
        <dbReference type="ARBA" id="ARBA00022801"/>
    </source>
</evidence>
<feature type="domain" description="Pectinesterase inhibitor" evidence="15">
    <location>
        <begin position="168"/>
        <end position="318"/>
    </location>
</feature>
<dbReference type="STRING" id="3641.A0A061EQE7"/>
<feature type="compositionally biased region" description="Polar residues" evidence="13">
    <location>
        <begin position="63"/>
        <end position="72"/>
    </location>
</feature>
<dbReference type="EMBL" id="CM001882">
    <property type="protein sequence ID" value="EOY06572.1"/>
    <property type="molecule type" value="Genomic_DNA"/>
</dbReference>
<dbReference type="EC" id="3.1.1.11" evidence="4 12"/>
<comment type="similarity">
    <text evidence="2">In the N-terminal section; belongs to the PMEI family.</text>
</comment>
<keyword evidence="7" id="KW-1015">Disulfide bond</keyword>
<keyword evidence="12" id="KW-0961">Cell wall biogenesis/degradation</keyword>
<dbReference type="eggNOG" id="ENOG502QPZF">
    <property type="taxonomic scope" value="Eukaryota"/>
</dbReference>
<organism evidence="16 17">
    <name type="scientific">Theobroma cacao</name>
    <name type="common">Cacao</name>
    <name type="synonym">Cocoa</name>
    <dbReference type="NCBI Taxonomy" id="3641"/>
    <lineage>
        <taxon>Eukaryota</taxon>
        <taxon>Viridiplantae</taxon>
        <taxon>Streptophyta</taxon>
        <taxon>Embryophyta</taxon>
        <taxon>Tracheophyta</taxon>
        <taxon>Spermatophyta</taxon>
        <taxon>Magnoliopsida</taxon>
        <taxon>eudicotyledons</taxon>
        <taxon>Gunneridae</taxon>
        <taxon>Pentapetalae</taxon>
        <taxon>rosids</taxon>
        <taxon>malvids</taxon>
        <taxon>Malvales</taxon>
        <taxon>Malvaceae</taxon>
        <taxon>Byttnerioideae</taxon>
        <taxon>Theobroma</taxon>
    </lineage>
</organism>
<dbReference type="OMA" id="IPRSMIN"/>
<dbReference type="NCBIfam" id="TIGR01614">
    <property type="entry name" value="PME_inhib"/>
    <property type="match status" value="1"/>
</dbReference>
<dbReference type="Pfam" id="PF04043">
    <property type="entry name" value="PMEI"/>
    <property type="match status" value="1"/>
</dbReference>
<keyword evidence="17" id="KW-1185">Reference proteome</keyword>
<evidence type="ECO:0000256" key="11">
    <source>
        <dbReference type="PROSITE-ProRule" id="PRU10040"/>
    </source>
</evidence>
<evidence type="ECO:0000256" key="8">
    <source>
        <dbReference type="ARBA" id="ARBA00023180"/>
    </source>
</evidence>
<dbReference type="InterPro" id="IPR006501">
    <property type="entry name" value="Pectinesterase_inhib_dom"/>
</dbReference>
<comment type="function">
    <text evidence="10 12">Acts in the modification of cell walls via demethylesterification of cell wall pectin.</text>
</comment>
<dbReference type="PANTHER" id="PTHR31707">
    <property type="entry name" value="PECTINESTERASE"/>
    <property type="match status" value="1"/>
</dbReference>
<evidence type="ECO:0000256" key="3">
    <source>
        <dbReference type="ARBA" id="ARBA00007786"/>
    </source>
</evidence>
<feature type="signal peptide" evidence="12">
    <location>
        <begin position="1"/>
        <end position="16"/>
    </location>
</feature>
<dbReference type="InterPro" id="IPR012334">
    <property type="entry name" value="Pectin_lyas_fold"/>
</dbReference>
<dbReference type="InterPro" id="IPR011050">
    <property type="entry name" value="Pectin_lyase_fold/virulence"/>
</dbReference>
<comment type="similarity">
    <text evidence="3">In the C-terminal section; belongs to the pectinesterase family.</text>
</comment>
<proteinExistence type="inferred from homology"/>
<dbReference type="Gene3D" id="1.20.140.40">
    <property type="entry name" value="Invertase/pectin methylesterase inhibitor family protein"/>
    <property type="match status" value="1"/>
</dbReference>
<dbReference type="Proteomes" id="UP000026915">
    <property type="component" value="Chromosome 4"/>
</dbReference>
<keyword evidence="12" id="KW-0732">Signal</keyword>
<dbReference type="Gramene" id="EOY06572">
    <property type="protein sequence ID" value="EOY06572"/>
    <property type="gene ID" value="TCM_021251"/>
</dbReference>
<reference evidence="16 17" key="1">
    <citation type="journal article" date="2013" name="Genome Biol.">
        <title>The genome sequence of the most widely cultivated cacao type and its use to identify candidate genes regulating pod color.</title>
        <authorList>
            <person name="Motamayor J.C."/>
            <person name="Mockaitis K."/>
            <person name="Schmutz J."/>
            <person name="Haiminen N."/>
            <person name="Iii D.L."/>
            <person name="Cornejo O."/>
            <person name="Findley S.D."/>
            <person name="Zheng P."/>
            <person name="Utro F."/>
            <person name="Royaert S."/>
            <person name="Saski C."/>
            <person name="Jenkins J."/>
            <person name="Podicheti R."/>
            <person name="Zhao M."/>
            <person name="Scheffler B.E."/>
            <person name="Stack J.C."/>
            <person name="Feltus F.A."/>
            <person name="Mustiga G.M."/>
            <person name="Amores F."/>
            <person name="Phillips W."/>
            <person name="Marelli J.P."/>
            <person name="May G.D."/>
            <person name="Shapiro H."/>
            <person name="Ma J."/>
            <person name="Bustamante C.D."/>
            <person name="Schnell R.J."/>
            <person name="Main D."/>
            <person name="Gilbert D."/>
            <person name="Parida L."/>
            <person name="Kuhn D.N."/>
        </authorList>
    </citation>
    <scope>NUCLEOTIDE SEQUENCE [LARGE SCALE GENOMIC DNA]</scope>
    <source>
        <strain evidence="17">cv. Matina 1-6</strain>
    </source>
</reference>
<dbReference type="SMART" id="SM00856">
    <property type="entry name" value="PMEI"/>
    <property type="match status" value="1"/>
</dbReference>
<dbReference type="AntiFam" id="ANF00039">
    <property type="entry name" value="Antisense to SRP RNA"/>
</dbReference>
<dbReference type="Gene3D" id="2.160.20.10">
    <property type="entry name" value="Single-stranded right-handed beta-helix, Pectin lyase-like"/>
    <property type="match status" value="1"/>
</dbReference>
<dbReference type="InterPro" id="IPR033131">
    <property type="entry name" value="Pectinesterase_Asp_AS"/>
</dbReference>
<dbReference type="Pfam" id="PF01095">
    <property type="entry name" value="Pectinesterase"/>
    <property type="match status" value="1"/>
</dbReference>
<evidence type="ECO:0000256" key="4">
    <source>
        <dbReference type="ARBA" id="ARBA00013229"/>
    </source>
</evidence>
<keyword evidence="12" id="KW-0964">Secreted</keyword>
<dbReference type="HOGENOM" id="CLU_012243_9_0_1"/>
<sequence>MHWLVILPLFVTESFRCSVKPASRGALLSRNQEAQAYARTPWFNYQLGTGKPESRIHGPYQGGSDTVQSPNAPTRLPKPEPKGQELIIKEPQQLCKVFISFVYQRKKGKKNQIRKNFSCLKMGKKVAIISVCSVFLVAMVVAVAVGVSRSHGGRGNGGGATPTGEISTSTKAIKAICQPTDYRETCEKSLSSANTTDPKELIKIGFQAAISEIKKVIANSSTVKEVAKDPMARQALENCHELMDYAIDDLKNSFNQLGEFDFSKLDEYIENLKIWLGGAITYQQTCLDGFMNTTGEAGKKMQALLKTSQELTSNGLAMVSEISSILGNLNIQNIGEISTGQRRLFAENGFPMWVSSEQRSRIRQTPATIKPNVVVAKDGSGKYTSINEALQEVPKDNPTTFVIYIKAGVYKEQVIVTKSMTNVMFIGDGRTKTKITGDLNYADGTGTFRTATVGVVGDGFIAKDIGFENTAGAIKHQAVALRVQSDQSIFYNCQMDGYQDTLYAHSHRQFYRDCTISGTIDFIFGDSATVLQNCKIIVRKPLENQQCIVTAQGRIERREVSALVLQNCTISGDPEYLPVKDKNKAYLGRPWKEFSRTLIMQSQIDDIIAPEGWLPWNGDFALNTLWYAEFGNRGPGAVQTHRVTWRGIKKINAAIARRFTPGVFLRGDDWIPKAGVPYTPGLIRGL</sequence>
<dbReference type="FunFam" id="2.160.20.10:FF:000001">
    <property type="entry name" value="Pectinesterase"/>
    <property type="match status" value="1"/>
</dbReference>
<dbReference type="UniPathway" id="UPA00545">
    <property type="reaction ID" value="UER00823"/>
</dbReference>
<feature type="active site" evidence="11">
    <location>
        <position position="521"/>
    </location>
</feature>
<evidence type="ECO:0000256" key="6">
    <source>
        <dbReference type="ARBA" id="ARBA00023085"/>
    </source>
</evidence>
<keyword evidence="14" id="KW-0472">Membrane</keyword>
<keyword evidence="14" id="KW-1133">Transmembrane helix</keyword>
<keyword evidence="14" id="KW-0812">Transmembrane</keyword>
<evidence type="ECO:0000256" key="12">
    <source>
        <dbReference type="RuleBase" id="RU000589"/>
    </source>
</evidence>
<gene>
    <name evidence="16" type="ORF">TCM_021251</name>
</gene>
<feature type="region of interest" description="Disordered" evidence="13">
    <location>
        <begin position="54"/>
        <end position="81"/>
    </location>
</feature>